<evidence type="ECO:0000256" key="2">
    <source>
        <dbReference type="SAM" id="MobiDB-lite"/>
    </source>
</evidence>
<dbReference type="AlphaFoldDB" id="H3GF32"/>
<name>H3GF32_PHYRM</name>
<keyword evidence="5" id="KW-1185">Reference proteome</keyword>
<dbReference type="VEuPathDB" id="FungiDB:KRP22_11352"/>
<dbReference type="Gene3D" id="3.30.160.60">
    <property type="entry name" value="Classic Zinc Finger"/>
    <property type="match status" value="1"/>
</dbReference>
<dbReference type="InterPro" id="IPR004827">
    <property type="entry name" value="bZIP"/>
</dbReference>
<proteinExistence type="predicted"/>
<sequence>MPRKPRTKQERLKSPMCTRSSANTPCSLSNAVTPKTGTTCTPKTRKMASRNAQPPFSSSKMPALAALIAAALNVDIGAPTDATKTLARVKVAPAVASPSLEAATASPIAAASPVAPTISPSCKENRPKRRKRETIKLPPTVSLATLSAEELRRLKNRISASRLRERSQQSMRQMEEQLEVYKQRCEFLESVVSGCSSCAVLSAVQFGEIELLPFTREEQQEGDLTEAECFVLGNVLQR</sequence>
<dbReference type="InParanoid" id="H3GF32"/>
<dbReference type="OrthoDB" id="103095at2759"/>
<evidence type="ECO:0000313" key="4">
    <source>
        <dbReference type="EnsemblProtists" id="Phyra74293"/>
    </source>
</evidence>
<dbReference type="eggNOG" id="ENOG502SY3A">
    <property type="taxonomic scope" value="Eukaryota"/>
</dbReference>
<protein>
    <recommendedName>
        <fullName evidence="3">BZIP domain-containing protein</fullName>
    </recommendedName>
</protein>
<dbReference type="PROSITE" id="PS00036">
    <property type="entry name" value="BZIP_BASIC"/>
    <property type="match status" value="1"/>
</dbReference>
<dbReference type="GeneID" id="94222269"/>
<feature type="coiled-coil region" evidence="1">
    <location>
        <begin position="164"/>
        <end position="191"/>
    </location>
</feature>
<reference evidence="4" key="2">
    <citation type="submission" date="2015-06" db="UniProtKB">
        <authorList>
            <consortium name="EnsemblProtists"/>
        </authorList>
    </citation>
    <scope>IDENTIFICATION</scope>
    <source>
        <strain evidence="4">Pr102</strain>
    </source>
</reference>
<dbReference type="EnsemblProtists" id="Phyra74293">
    <property type="protein sequence ID" value="Phyra74293"/>
    <property type="gene ID" value="Phyra74293"/>
</dbReference>
<reference evidence="5" key="1">
    <citation type="journal article" date="2006" name="Science">
        <title>Phytophthora genome sequences uncover evolutionary origins and mechanisms of pathogenesis.</title>
        <authorList>
            <person name="Tyler B.M."/>
            <person name="Tripathy S."/>
            <person name="Zhang X."/>
            <person name="Dehal P."/>
            <person name="Jiang R.H."/>
            <person name="Aerts A."/>
            <person name="Arredondo F.D."/>
            <person name="Baxter L."/>
            <person name="Bensasson D."/>
            <person name="Beynon J.L."/>
            <person name="Chapman J."/>
            <person name="Damasceno C.M."/>
            <person name="Dorrance A.E."/>
            <person name="Dou D."/>
            <person name="Dickerman A.W."/>
            <person name="Dubchak I.L."/>
            <person name="Garbelotto M."/>
            <person name="Gijzen M."/>
            <person name="Gordon S.G."/>
            <person name="Govers F."/>
            <person name="Grunwald N.J."/>
            <person name="Huang W."/>
            <person name="Ivors K.L."/>
            <person name="Jones R.W."/>
            <person name="Kamoun S."/>
            <person name="Krampis K."/>
            <person name="Lamour K.H."/>
            <person name="Lee M.K."/>
            <person name="McDonald W.H."/>
            <person name="Medina M."/>
            <person name="Meijer H.J."/>
            <person name="Nordberg E.K."/>
            <person name="Maclean D.J."/>
            <person name="Ospina-Giraldo M.D."/>
            <person name="Morris P.F."/>
            <person name="Phuntumart V."/>
            <person name="Putnam N.H."/>
            <person name="Rash S."/>
            <person name="Rose J.K."/>
            <person name="Sakihama Y."/>
            <person name="Salamov A.A."/>
            <person name="Savidor A."/>
            <person name="Scheuring C.F."/>
            <person name="Smith B.M."/>
            <person name="Sobral B.W."/>
            <person name="Terry A."/>
            <person name="Torto-Alalibo T.A."/>
            <person name="Win J."/>
            <person name="Xu Z."/>
            <person name="Zhang H."/>
            <person name="Grigoriev I.V."/>
            <person name="Rokhsar D.S."/>
            <person name="Boore J.L."/>
        </authorList>
    </citation>
    <scope>NUCLEOTIDE SEQUENCE [LARGE SCALE GENOMIC DNA]</scope>
    <source>
        <strain evidence="5">Pr102</strain>
    </source>
</reference>
<accession>H3GF32</accession>
<evidence type="ECO:0000256" key="1">
    <source>
        <dbReference type="SAM" id="Coils"/>
    </source>
</evidence>
<dbReference type="GO" id="GO:0003700">
    <property type="term" value="F:DNA-binding transcription factor activity"/>
    <property type="evidence" value="ECO:0007669"/>
    <property type="project" value="InterPro"/>
</dbReference>
<organism evidence="4 5">
    <name type="scientific">Phytophthora ramorum</name>
    <name type="common">Sudden oak death agent</name>
    <dbReference type="NCBI Taxonomy" id="164328"/>
    <lineage>
        <taxon>Eukaryota</taxon>
        <taxon>Sar</taxon>
        <taxon>Stramenopiles</taxon>
        <taxon>Oomycota</taxon>
        <taxon>Peronosporomycetes</taxon>
        <taxon>Peronosporales</taxon>
        <taxon>Peronosporaceae</taxon>
        <taxon>Phytophthora</taxon>
    </lineage>
</organism>
<dbReference type="SUPFAM" id="SSF57959">
    <property type="entry name" value="Leucine zipper domain"/>
    <property type="match status" value="1"/>
</dbReference>
<dbReference type="HOGENOM" id="CLU_1167851_0_0_1"/>
<dbReference type="CDD" id="cd14686">
    <property type="entry name" value="bZIP"/>
    <property type="match status" value="1"/>
</dbReference>
<dbReference type="VEuPathDB" id="FungiDB:KRP23_1789"/>
<feature type="region of interest" description="Disordered" evidence="2">
    <location>
        <begin position="1"/>
        <end position="57"/>
    </location>
</feature>
<dbReference type="InterPro" id="IPR046347">
    <property type="entry name" value="bZIP_sf"/>
</dbReference>
<feature type="compositionally biased region" description="Polar residues" evidence="2">
    <location>
        <begin position="17"/>
        <end position="32"/>
    </location>
</feature>
<feature type="domain" description="BZIP" evidence="3">
    <location>
        <begin position="152"/>
        <end position="166"/>
    </location>
</feature>
<feature type="compositionally biased region" description="Low complexity" evidence="2">
    <location>
        <begin position="33"/>
        <end position="42"/>
    </location>
</feature>
<feature type="region of interest" description="Disordered" evidence="2">
    <location>
        <begin position="114"/>
        <end position="135"/>
    </location>
</feature>
<evidence type="ECO:0000313" key="5">
    <source>
        <dbReference type="Proteomes" id="UP000005238"/>
    </source>
</evidence>
<evidence type="ECO:0000259" key="3">
    <source>
        <dbReference type="PROSITE" id="PS00036"/>
    </source>
</evidence>
<dbReference type="EMBL" id="DS566004">
    <property type="status" value="NOT_ANNOTATED_CDS"/>
    <property type="molecule type" value="Genomic_DNA"/>
</dbReference>
<dbReference type="Pfam" id="PF07716">
    <property type="entry name" value="bZIP_2"/>
    <property type="match status" value="1"/>
</dbReference>
<dbReference type="Proteomes" id="UP000005238">
    <property type="component" value="Unassembled WGS sequence"/>
</dbReference>
<dbReference type="RefSeq" id="XP_067749122.1">
    <property type="nucleotide sequence ID" value="XM_067886443.1"/>
</dbReference>
<keyword evidence="1" id="KW-0175">Coiled coil</keyword>